<name>A0ABU1D5T5_9BURK</name>
<evidence type="ECO:0000256" key="1">
    <source>
        <dbReference type="SAM" id="Phobius"/>
    </source>
</evidence>
<feature type="transmembrane region" description="Helical" evidence="1">
    <location>
        <begin position="12"/>
        <end position="33"/>
    </location>
</feature>
<organism evidence="2 3">
    <name type="scientific">Yanghanlia caeni</name>
    <dbReference type="NCBI Taxonomy" id="3064283"/>
    <lineage>
        <taxon>Bacteria</taxon>
        <taxon>Pseudomonadati</taxon>
        <taxon>Pseudomonadota</taxon>
        <taxon>Betaproteobacteria</taxon>
        <taxon>Burkholderiales</taxon>
        <taxon>Alcaligenaceae</taxon>
        <taxon>Yanghanlia</taxon>
    </lineage>
</organism>
<feature type="transmembrane region" description="Helical" evidence="1">
    <location>
        <begin position="105"/>
        <end position="127"/>
    </location>
</feature>
<sequence length="130" mass="15161">MLETVTFYLLPFSFTILVACILTCLVSALFLYLNIRRINLAMRHPYLKKYHWEQLPFTTKLTITLDYFLRLTFPRGKAWVLGEANRLLAETDPTDIPMRLRWPVVGFWGGCFVGIGAMVVLWLMILLTME</sequence>
<dbReference type="RefSeq" id="WP_165278089.1">
    <property type="nucleotide sequence ID" value="NZ_JAUZQE010000013.1"/>
</dbReference>
<evidence type="ECO:0000313" key="3">
    <source>
        <dbReference type="Proteomes" id="UP001232156"/>
    </source>
</evidence>
<accession>A0ABU1D5T5</accession>
<keyword evidence="1" id="KW-1133">Transmembrane helix</keyword>
<protein>
    <submittedName>
        <fullName evidence="2">Uncharacterized protein</fullName>
    </submittedName>
</protein>
<dbReference type="Proteomes" id="UP001232156">
    <property type="component" value="Unassembled WGS sequence"/>
</dbReference>
<reference evidence="2 3" key="1">
    <citation type="submission" date="2023-08" db="EMBL/GenBank/DDBJ databases">
        <title>Alcaligenaceae gen. nov., a novel taxon isolated from the sludge of Yixing Pesticide Factory.</title>
        <authorList>
            <person name="Ruan L."/>
        </authorList>
    </citation>
    <scope>NUCLEOTIDE SEQUENCE [LARGE SCALE GENOMIC DNA]</scope>
    <source>
        <strain evidence="2 3">LG-2</strain>
    </source>
</reference>
<dbReference type="EMBL" id="JAUZQE010000013">
    <property type="protein sequence ID" value="MDR4125800.1"/>
    <property type="molecule type" value="Genomic_DNA"/>
</dbReference>
<keyword evidence="1" id="KW-0812">Transmembrane</keyword>
<keyword evidence="3" id="KW-1185">Reference proteome</keyword>
<gene>
    <name evidence="2" type="ORF">Q8947_07350</name>
</gene>
<proteinExistence type="predicted"/>
<comment type="caution">
    <text evidence="2">The sequence shown here is derived from an EMBL/GenBank/DDBJ whole genome shotgun (WGS) entry which is preliminary data.</text>
</comment>
<keyword evidence="1" id="KW-0472">Membrane</keyword>
<evidence type="ECO:0000313" key="2">
    <source>
        <dbReference type="EMBL" id="MDR4125800.1"/>
    </source>
</evidence>